<dbReference type="CDD" id="cd12797">
    <property type="entry name" value="M23_peptidase"/>
    <property type="match status" value="1"/>
</dbReference>
<feature type="compositionally biased region" description="Low complexity" evidence="1">
    <location>
        <begin position="256"/>
        <end position="275"/>
    </location>
</feature>
<dbReference type="CDD" id="cd00118">
    <property type="entry name" value="LysM"/>
    <property type="match status" value="1"/>
</dbReference>
<protein>
    <submittedName>
        <fullName evidence="4">Peptidoglycan DD-metalloendopeptidase family protein</fullName>
    </submittedName>
</protein>
<sequence>MTRFSRLRHPALAFGTALALAGCTAANDTFDWDFRSTGGLNTRDAALAPTANRPQADSRGVISYPGYQVVLAQRGETVASVARRLGVSAADLGKQNAIAPDVPLRQGEVLVLPGRVAEPSAATGAILGGPVQSGPIDVGTIASAAIDRAENARGTAPAGITPGPAPVRGADVQGVEPVRHRVAAGESVYTIARLYGVTARAIADWNGLGSDMRLREGQTLLIPPTTGAPAQAAAAAPDTTSAPGQGSATPQPPSAAKPLPAAEPPAAATARPASPDLGTQRTSNARFAMPADGSVLRAYVKKKNDGIDIGAPAGSPVRAAADGTVAAITRDTDQVPIVVIRHADNMLTVYANLDGITVAKDAAVKRGQTIGKVRAGNPSFVHFEVRQGLESLDPMPFLQ</sequence>
<dbReference type="Gene3D" id="2.70.70.10">
    <property type="entry name" value="Glucose Permease (Domain IIA)"/>
    <property type="match status" value="1"/>
</dbReference>
<feature type="domain" description="LysM" evidence="3">
    <location>
        <begin position="68"/>
        <end position="112"/>
    </location>
</feature>
<feature type="region of interest" description="Disordered" evidence="1">
    <location>
        <begin position="222"/>
        <end position="288"/>
    </location>
</feature>
<dbReference type="PANTHER" id="PTHR21666">
    <property type="entry name" value="PEPTIDASE-RELATED"/>
    <property type="match status" value="1"/>
</dbReference>
<dbReference type="PROSITE" id="PS51782">
    <property type="entry name" value="LYSM"/>
    <property type="match status" value="2"/>
</dbReference>
<dbReference type="InterPro" id="IPR050570">
    <property type="entry name" value="Cell_wall_metabolism_enzyme"/>
</dbReference>
<dbReference type="SMART" id="SM00257">
    <property type="entry name" value="LysM"/>
    <property type="match status" value="2"/>
</dbReference>
<evidence type="ECO:0000256" key="1">
    <source>
        <dbReference type="SAM" id="MobiDB-lite"/>
    </source>
</evidence>
<feature type="chain" id="PRO_5045134767" evidence="2">
    <location>
        <begin position="22"/>
        <end position="399"/>
    </location>
</feature>
<dbReference type="Pfam" id="PF01476">
    <property type="entry name" value="LysM"/>
    <property type="match status" value="2"/>
</dbReference>
<dbReference type="PROSITE" id="PS51257">
    <property type="entry name" value="PROKAR_LIPOPROTEIN"/>
    <property type="match status" value="1"/>
</dbReference>
<evidence type="ECO:0000313" key="5">
    <source>
        <dbReference type="Proteomes" id="UP001247754"/>
    </source>
</evidence>
<evidence type="ECO:0000259" key="3">
    <source>
        <dbReference type="PROSITE" id="PS51782"/>
    </source>
</evidence>
<dbReference type="Gene3D" id="3.10.350.10">
    <property type="entry name" value="LysM domain"/>
    <property type="match status" value="2"/>
</dbReference>
<evidence type="ECO:0000313" key="4">
    <source>
        <dbReference type="EMBL" id="MDR5651858.1"/>
    </source>
</evidence>
<dbReference type="InterPro" id="IPR018392">
    <property type="entry name" value="LysM"/>
</dbReference>
<reference evidence="4 5" key="1">
    <citation type="submission" date="2023-09" db="EMBL/GenBank/DDBJ databases">
        <title>Xinfangfangia sedmenti sp. nov., isolated the sedment.</title>
        <authorList>
            <person name="Xu L."/>
        </authorList>
    </citation>
    <scope>NUCLEOTIDE SEQUENCE [LARGE SCALE GENOMIC DNA]</scope>
    <source>
        <strain evidence="4 5">LG-4</strain>
    </source>
</reference>
<evidence type="ECO:0000256" key="2">
    <source>
        <dbReference type="SAM" id="SignalP"/>
    </source>
</evidence>
<keyword evidence="2" id="KW-0732">Signal</keyword>
<dbReference type="Pfam" id="PF01551">
    <property type="entry name" value="Peptidase_M23"/>
    <property type="match status" value="1"/>
</dbReference>
<dbReference type="SUPFAM" id="SSF54106">
    <property type="entry name" value="LysM domain"/>
    <property type="match status" value="1"/>
</dbReference>
<gene>
    <name evidence="4" type="ORF">RGD00_04545</name>
</gene>
<feature type="compositionally biased region" description="Low complexity" evidence="1">
    <location>
        <begin position="223"/>
        <end position="243"/>
    </location>
</feature>
<accession>A0ABU1F4Q9</accession>
<dbReference type="Proteomes" id="UP001247754">
    <property type="component" value="Unassembled WGS sequence"/>
</dbReference>
<name>A0ABU1F4Q9_9RHOB</name>
<proteinExistence type="predicted"/>
<comment type="caution">
    <text evidence="4">The sequence shown here is derived from an EMBL/GenBank/DDBJ whole genome shotgun (WGS) entry which is preliminary data.</text>
</comment>
<dbReference type="PANTHER" id="PTHR21666:SF270">
    <property type="entry name" value="MUREIN HYDROLASE ACTIVATOR ENVC"/>
    <property type="match status" value="1"/>
</dbReference>
<dbReference type="SUPFAM" id="SSF51261">
    <property type="entry name" value="Duplicated hybrid motif"/>
    <property type="match status" value="1"/>
</dbReference>
<keyword evidence="5" id="KW-1185">Reference proteome</keyword>
<dbReference type="InterPro" id="IPR011055">
    <property type="entry name" value="Dup_hybrid_motif"/>
</dbReference>
<dbReference type="EMBL" id="JAVKPH010000003">
    <property type="protein sequence ID" value="MDR5651858.1"/>
    <property type="molecule type" value="Genomic_DNA"/>
</dbReference>
<dbReference type="RefSeq" id="WP_310456105.1">
    <property type="nucleotide sequence ID" value="NZ_JAVKPH010000003.1"/>
</dbReference>
<feature type="signal peptide" evidence="2">
    <location>
        <begin position="1"/>
        <end position="21"/>
    </location>
</feature>
<feature type="domain" description="LysM" evidence="3">
    <location>
        <begin position="178"/>
        <end position="222"/>
    </location>
</feature>
<organism evidence="4 5">
    <name type="scientific">Ruixingdingia sedimenti</name>
    <dbReference type="NCBI Taxonomy" id="3073604"/>
    <lineage>
        <taxon>Bacteria</taxon>
        <taxon>Pseudomonadati</taxon>
        <taxon>Pseudomonadota</taxon>
        <taxon>Alphaproteobacteria</taxon>
        <taxon>Rhodobacterales</taxon>
        <taxon>Paracoccaceae</taxon>
        <taxon>Ruixingdingia</taxon>
    </lineage>
</organism>
<dbReference type="InterPro" id="IPR036779">
    <property type="entry name" value="LysM_dom_sf"/>
</dbReference>
<dbReference type="InterPro" id="IPR016047">
    <property type="entry name" value="M23ase_b-sheet_dom"/>
</dbReference>